<evidence type="ECO:0000256" key="3">
    <source>
        <dbReference type="SAM" id="SignalP"/>
    </source>
</evidence>
<proteinExistence type="predicted"/>
<keyword evidence="2" id="KW-0812">Transmembrane</keyword>
<evidence type="ECO:0000256" key="2">
    <source>
        <dbReference type="SAM" id="Phobius"/>
    </source>
</evidence>
<dbReference type="Proteomes" id="UP001283361">
    <property type="component" value="Unassembled WGS sequence"/>
</dbReference>
<keyword evidence="2" id="KW-1133">Transmembrane helix</keyword>
<dbReference type="EMBL" id="JAWDGP010003518">
    <property type="protein sequence ID" value="KAK3773687.1"/>
    <property type="molecule type" value="Genomic_DNA"/>
</dbReference>
<reference evidence="4" key="1">
    <citation type="journal article" date="2023" name="G3 (Bethesda)">
        <title>A reference genome for the long-term kleptoplast-retaining sea slug Elysia crispata morphotype clarki.</title>
        <authorList>
            <person name="Eastman K.E."/>
            <person name="Pendleton A.L."/>
            <person name="Shaikh M.A."/>
            <person name="Suttiyut T."/>
            <person name="Ogas R."/>
            <person name="Tomko P."/>
            <person name="Gavelis G."/>
            <person name="Widhalm J.R."/>
            <person name="Wisecaver J.H."/>
        </authorList>
    </citation>
    <scope>NUCLEOTIDE SEQUENCE</scope>
    <source>
        <strain evidence="4">ECLA1</strain>
    </source>
</reference>
<protein>
    <submittedName>
        <fullName evidence="4">Uncharacterized protein</fullName>
    </submittedName>
</protein>
<comment type="caution">
    <text evidence="4">The sequence shown here is derived from an EMBL/GenBank/DDBJ whole genome shotgun (WGS) entry which is preliminary data.</text>
</comment>
<evidence type="ECO:0000313" key="5">
    <source>
        <dbReference type="Proteomes" id="UP001283361"/>
    </source>
</evidence>
<organism evidence="4 5">
    <name type="scientific">Elysia crispata</name>
    <name type="common">lettuce slug</name>
    <dbReference type="NCBI Taxonomy" id="231223"/>
    <lineage>
        <taxon>Eukaryota</taxon>
        <taxon>Metazoa</taxon>
        <taxon>Spiralia</taxon>
        <taxon>Lophotrochozoa</taxon>
        <taxon>Mollusca</taxon>
        <taxon>Gastropoda</taxon>
        <taxon>Heterobranchia</taxon>
        <taxon>Euthyneura</taxon>
        <taxon>Panpulmonata</taxon>
        <taxon>Sacoglossa</taxon>
        <taxon>Placobranchoidea</taxon>
        <taxon>Plakobranchidae</taxon>
        <taxon>Elysia</taxon>
    </lineage>
</organism>
<name>A0AAE1DKE0_9GAST</name>
<feature type="transmembrane region" description="Helical" evidence="2">
    <location>
        <begin position="59"/>
        <end position="83"/>
    </location>
</feature>
<dbReference type="Gene3D" id="1.20.5.930">
    <property type="entry name" value="Bicelle-embedded integrin alpha(iib) transmembrane segment"/>
    <property type="match status" value="1"/>
</dbReference>
<feature type="region of interest" description="Disordered" evidence="1">
    <location>
        <begin position="159"/>
        <end position="188"/>
    </location>
</feature>
<accession>A0AAE1DKE0</accession>
<feature type="chain" id="PRO_5042098410" evidence="3">
    <location>
        <begin position="23"/>
        <end position="272"/>
    </location>
</feature>
<sequence>MARTGVLTKAAILLVLIGVTLAGETCTFTDGDATVAVFCDDGCCDSQCCGDSGVDETAIAIAIAAVMGLLLLIIFIVLLIYCFNRKKTKEDEDEENKRHVKSAFANTTITIAKNNVHPMTRNNFSQTGDPLYANKKEFLPNNRDKIIYGHGLRWNNFNPFPDERKRRPDDEIDDKQCQTDRLKSVSTVKDPSQWVQGVEPSVAVPAPYWRYHKKSTNESKDVYSLMEKKARKGEKERVARVDEEHELGEYKYDDESAIDMSTGSRNTGSLSD</sequence>
<dbReference type="AlphaFoldDB" id="A0AAE1DKE0"/>
<feature type="compositionally biased region" description="Basic and acidic residues" evidence="1">
    <location>
        <begin position="161"/>
        <end position="183"/>
    </location>
</feature>
<keyword evidence="5" id="KW-1185">Reference proteome</keyword>
<keyword evidence="3" id="KW-0732">Signal</keyword>
<gene>
    <name evidence="4" type="ORF">RRG08_001417</name>
</gene>
<feature type="signal peptide" evidence="3">
    <location>
        <begin position="1"/>
        <end position="22"/>
    </location>
</feature>
<evidence type="ECO:0000313" key="4">
    <source>
        <dbReference type="EMBL" id="KAK3773687.1"/>
    </source>
</evidence>
<keyword evidence="2" id="KW-0472">Membrane</keyword>
<evidence type="ECO:0000256" key="1">
    <source>
        <dbReference type="SAM" id="MobiDB-lite"/>
    </source>
</evidence>